<accession>A0A9P8P5K6</accession>
<proteinExistence type="predicted"/>
<gene>
    <name evidence="1" type="ORF">OGAPHI_003566</name>
</gene>
<dbReference type="RefSeq" id="XP_046060586.1">
    <property type="nucleotide sequence ID" value="XM_046204553.1"/>
</dbReference>
<protein>
    <submittedName>
        <fullName evidence="1">Uncharacterized protein</fullName>
    </submittedName>
</protein>
<evidence type="ECO:0000313" key="1">
    <source>
        <dbReference type="EMBL" id="KAH3665382.1"/>
    </source>
</evidence>
<dbReference type="GeneID" id="70235531"/>
<dbReference type="EMBL" id="JAEUBE010000295">
    <property type="protein sequence ID" value="KAH3665382.1"/>
    <property type="molecule type" value="Genomic_DNA"/>
</dbReference>
<sequence>MSTANSSLTSILDALQHNAMCMTNGFHDLMKLRSRYDFRAWWEKMTFVLFSAKYELYENALDKKSICSPSELQDFHKGRAVRLIFIINSH</sequence>
<dbReference type="Proteomes" id="UP000769157">
    <property type="component" value="Unassembled WGS sequence"/>
</dbReference>
<reference evidence="1" key="2">
    <citation type="submission" date="2021-01" db="EMBL/GenBank/DDBJ databases">
        <authorList>
            <person name="Schikora-Tamarit M.A."/>
        </authorList>
    </citation>
    <scope>NUCLEOTIDE SEQUENCE</scope>
    <source>
        <strain evidence="1">CBS6075</strain>
    </source>
</reference>
<name>A0A9P8P5K6_9ASCO</name>
<organism evidence="1 2">
    <name type="scientific">Ogataea philodendri</name>
    <dbReference type="NCBI Taxonomy" id="1378263"/>
    <lineage>
        <taxon>Eukaryota</taxon>
        <taxon>Fungi</taxon>
        <taxon>Dikarya</taxon>
        <taxon>Ascomycota</taxon>
        <taxon>Saccharomycotina</taxon>
        <taxon>Pichiomycetes</taxon>
        <taxon>Pichiales</taxon>
        <taxon>Pichiaceae</taxon>
        <taxon>Ogataea</taxon>
    </lineage>
</organism>
<keyword evidence="2" id="KW-1185">Reference proteome</keyword>
<dbReference type="AlphaFoldDB" id="A0A9P8P5K6"/>
<reference evidence="1" key="1">
    <citation type="journal article" date="2021" name="Open Biol.">
        <title>Shared evolutionary footprints suggest mitochondrial oxidative damage underlies multiple complex I losses in fungi.</title>
        <authorList>
            <person name="Schikora-Tamarit M.A."/>
            <person name="Marcet-Houben M."/>
            <person name="Nosek J."/>
            <person name="Gabaldon T."/>
        </authorList>
    </citation>
    <scope>NUCLEOTIDE SEQUENCE</scope>
    <source>
        <strain evidence="1">CBS6075</strain>
    </source>
</reference>
<comment type="caution">
    <text evidence="1">The sequence shown here is derived from an EMBL/GenBank/DDBJ whole genome shotgun (WGS) entry which is preliminary data.</text>
</comment>
<evidence type="ECO:0000313" key="2">
    <source>
        <dbReference type="Proteomes" id="UP000769157"/>
    </source>
</evidence>